<protein>
    <submittedName>
        <fullName evidence="2">Uncharacterized protein</fullName>
    </submittedName>
</protein>
<keyword evidence="3" id="KW-1185">Reference proteome</keyword>
<feature type="compositionally biased region" description="Acidic residues" evidence="1">
    <location>
        <begin position="98"/>
        <end position="120"/>
    </location>
</feature>
<dbReference type="Proteomes" id="UP000693981">
    <property type="component" value="Unassembled WGS sequence"/>
</dbReference>
<comment type="caution">
    <text evidence="2">The sequence shown here is derived from an EMBL/GenBank/DDBJ whole genome shotgun (WGS) entry which is preliminary data.</text>
</comment>
<feature type="region of interest" description="Disordered" evidence="1">
    <location>
        <begin position="95"/>
        <end position="122"/>
    </location>
</feature>
<gene>
    <name evidence="2" type="ORF">PHYBOEH_012008</name>
</gene>
<organism evidence="2 3">
    <name type="scientific">Phytophthora boehmeriae</name>
    <dbReference type="NCBI Taxonomy" id="109152"/>
    <lineage>
        <taxon>Eukaryota</taxon>
        <taxon>Sar</taxon>
        <taxon>Stramenopiles</taxon>
        <taxon>Oomycota</taxon>
        <taxon>Peronosporomycetes</taxon>
        <taxon>Peronosporales</taxon>
        <taxon>Peronosporaceae</taxon>
        <taxon>Phytophthora</taxon>
    </lineage>
</organism>
<proteinExistence type="predicted"/>
<dbReference type="EMBL" id="JAGDFL010000965">
    <property type="protein sequence ID" value="KAG7379242.1"/>
    <property type="molecule type" value="Genomic_DNA"/>
</dbReference>
<sequence length="411" mass="45887">METILTRVGISDAQLRVHCQEAVQDELSQSDGQLRTALCALHHALKVVVASRELHKSPQSLSDTSTAIATRLSSVVASCNEIGPLVKKLHHALSSSAVEDDDVSSSATEDEEDLEEDTALEDVIIVQEDINTTTEAHELVSVSTGQDTARATAGVSVETSSPPDHQPRASSRKRTQPERYLNPQPPLKQKKVSKEDLVQERLAQPRRGKLGTVMRSCLTAALDGHSDLILMLPPPCRMLLRMKERGKDISWFMDDIRAILAIAVPALSKRQQCLDRAELKGVLVLVESLPCKFREAAKLRKFIAATYTTPAREVPVIQKRLERMLKEVKTWCNGEVQYAVHTFEKRLEYVKDTIDACGYTGYDPREDQTIAELLFRLGCCLNVFGSGWAQDRRYDTIRALLFDMKSAERPR</sequence>
<accession>A0A8T1VDC1</accession>
<reference evidence="2" key="1">
    <citation type="submission" date="2021-02" db="EMBL/GenBank/DDBJ databases">
        <authorList>
            <person name="Palmer J.M."/>
        </authorList>
    </citation>
    <scope>NUCLEOTIDE SEQUENCE</scope>
    <source>
        <strain evidence="2">SCRP23</strain>
    </source>
</reference>
<evidence type="ECO:0000256" key="1">
    <source>
        <dbReference type="SAM" id="MobiDB-lite"/>
    </source>
</evidence>
<feature type="region of interest" description="Disordered" evidence="1">
    <location>
        <begin position="137"/>
        <end position="203"/>
    </location>
</feature>
<dbReference type="AlphaFoldDB" id="A0A8T1VDC1"/>
<evidence type="ECO:0000313" key="2">
    <source>
        <dbReference type="EMBL" id="KAG7379242.1"/>
    </source>
</evidence>
<name>A0A8T1VDC1_9STRA</name>
<dbReference type="OrthoDB" id="124830at2759"/>
<evidence type="ECO:0000313" key="3">
    <source>
        <dbReference type="Proteomes" id="UP000693981"/>
    </source>
</evidence>